<accession>A0A510KVZ2</accession>
<evidence type="ECO:0000256" key="6">
    <source>
        <dbReference type="ARBA" id="ARBA00022618"/>
    </source>
</evidence>
<comment type="similarity">
    <text evidence="16">Belongs to the MurB family.</text>
</comment>
<feature type="domain" description="FAD-binding PCMH-type" evidence="17">
    <location>
        <begin position="17"/>
        <end position="194"/>
    </location>
</feature>
<dbReference type="PANTHER" id="PTHR21071">
    <property type="entry name" value="UDP-N-ACETYLENOLPYRUVOYLGLUCOSAMINE REDUCTASE"/>
    <property type="match status" value="1"/>
</dbReference>
<comment type="cofactor">
    <cofactor evidence="1 16">
        <name>FAD</name>
        <dbReference type="ChEBI" id="CHEBI:57692"/>
    </cofactor>
</comment>
<dbReference type="InterPro" id="IPR011601">
    <property type="entry name" value="MurB_C"/>
</dbReference>
<keyword evidence="14 16" id="KW-0961">Cell wall biogenesis/degradation</keyword>
<evidence type="ECO:0000256" key="14">
    <source>
        <dbReference type="ARBA" id="ARBA00023316"/>
    </source>
</evidence>
<dbReference type="Proteomes" id="UP000321944">
    <property type="component" value="Chromosome"/>
</dbReference>
<dbReference type="GO" id="GO:0008762">
    <property type="term" value="F:UDP-N-acetylmuramate dehydrogenase activity"/>
    <property type="evidence" value="ECO:0007669"/>
    <property type="project" value="UniProtKB-UniRule"/>
</dbReference>
<dbReference type="InterPro" id="IPR003170">
    <property type="entry name" value="MurB"/>
</dbReference>
<evidence type="ECO:0000256" key="5">
    <source>
        <dbReference type="ARBA" id="ARBA00022490"/>
    </source>
</evidence>
<dbReference type="InterPro" id="IPR016167">
    <property type="entry name" value="FAD-bd_PCMH_sub1"/>
</dbReference>
<dbReference type="Gene3D" id="3.30.43.10">
    <property type="entry name" value="Uridine Diphospho-n-acetylenolpyruvylglucosamine Reductase, domain 2"/>
    <property type="match status" value="1"/>
</dbReference>
<evidence type="ECO:0000256" key="7">
    <source>
        <dbReference type="ARBA" id="ARBA00022630"/>
    </source>
</evidence>
<keyword evidence="5 16" id="KW-0963">Cytoplasm</keyword>
<keyword evidence="9 16" id="KW-0521">NADP</keyword>
<keyword evidence="12 16" id="KW-0560">Oxidoreductase</keyword>
<dbReference type="RefSeq" id="WP_147004493.1">
    <property type="nucleotide sequence ID" value="NZ_AP019841.1"/>
</dbReference>
<dbReference type="SUPFAM" id="SSF56194">
    <property type="entry name" value="Uridine diphospho-N-Acetylenolpyruvylglucosamine reductase, MurB, C-terminal domain"/>
    <property type="match status" value="1"/>
</dbReference>
<dbReference type="EC" id="1.3.1.98" evidence="16"/>
<feature type="active site" description="Proton donor" evidence="16">
    <location>
        <position position="220"/>
    </location>
</feature>
<evidence type="ECO:0000313" key="19">
    <source>
        <dbReference type="Proteomes" id="UP000321944"/>
    </source>
</evidence>
<dbReference type="GO" id="GO:0071555">
    <property type="term" value="P:cell wall organization"/>
    <property type="evidence" value="ECO:0007669"/>
    <property type="project" value="UniProtKB-KW"/>
</dbReference>
<dbReference type="GO" id="GO:0008360">
    <property type="term" value="P:regulation of cell shape"/>
    <property type="evidence" value="ECO:0007669"/>
    <property type="project" value="UniProtKB-KW"/>
</dbReference>
<evidence type="ECO:0000313" key="18">
    <source>
        <dbReference type="EMBL" id="BBM55880.1"/>
    </source>
</evidence>
<dbReference type="GO" id="GO:0071949">
    <property type="term" value="F:FAD binding"/>
    <property type="evidence" value="ECO:0007669"/>
    <property type="project" value="InterPro"/>
</dbReference>
<keyword evidence="11 16" id="KW-0573">Peptidoglycan synthesis</keyword>
<dbReference type="Gene3D" id="3.30.465.10">
    <property type="match status" value="1"/>
</dbReference>
<evidence type="ECO:0000256" key="1">
    <source>
        <dbReference type="ARBA" id="ARBA00001974"/>
    </source>
</evidence>
<comment type="catalytic activity">
    <reaction evidence="15 16">
        <text>UDP-N-acetyl-alpha-D-muramate + NADP(+) = UDP-N-acetyl-3-O-(1-carboxyvinyl)-alpha-D-glucosamine + NADPH + H(+)</text>
        <dbReference type="Rhea" id="RHEA:12248"/>
        <dbReference type="ChEBI" id="CHEBI:15378"/>
        <dbReference type="ChEBI" id="CHEBI:57783"/>
        <dbReference type="ChEBI" id="CHEBI:58349"/>
        <dbReference type="ChEBI" id="CHEBI:68483"/>
        <dbReference type="ChEBI" id="CHEBI:70757"/>
        <dbReference type="EC" id="1.3.1.98"/>
    </reaction>
</comment>
<evidence type="ECO:0000256" key="16">
    <source>
        <dbReference type="HAMAP-Rule" id="MF_00037"/>
    </source>
</evidence>
<dbReference type="PANTHER" id="PTHR21071:SF4">
    <property type="entry name" value="UDP-N-ACETYLENOLPYRUVOYLGLUCOSAMINE REDUCTASE"/>
    <property type="match status" value="1"/>
</dbReference>
<sequence length="296" mass="33168">MEIIKNAKMKEYSNMKVGGTAKELIFIDDKNELKEILQTRSNIFLLGNGTNTLINDGNLDISFLSLKRLKNITVEKKVRNEEKAGDENKENNYDLVRVEAGLDLDDLIEFMEKNNYSGLENITGIPGSVGGLVNMNGGAYGTEIFDCIEEVEVCKNDGEIVKIKTTDLNFKYRTTEIKENKWIVVSALFKFGFGFDKAASEDKREQRKVKHPLDLPNLGSTFKNPEGKFAARLISDADLKGYRVGDAAVSTKHPNFVTNLGNATFNDVISVIEHVKEVVFEKFGIKLETEIIILKS</sequence>
<dbReference type="NCBIfam" id="NF010480">
    <property type="entry name" value="PRK13905.1"/>
    <property type="match status" value="1"/>
</dbReference>
<evidence type="ECO:0000256" key="11">
    <source>
        <dbReference type="ARBA" id="ARBA00022984"/>
    </source>
</evidence>
<dbReference type="EMBL" id="AP019841">
    <property type="protein sequence ID" value="BBM55880.1"/>
    <property type="molecule type" value="Genomic_DNA"/>
</dbReference>
<dbReference type="PROSITE" id="PS51387">
    <property type="entry name" value="FAD_PCMH"/>
    <property type="match status" value="1"/>
</dbReference>
<evidence type="ECO:0000259" key="17">
    <source>
        <dbReference type="PROSITE" id="PS51387"/>
    </source>
</evidence>
<reference evidence="18 19" key="1">
    <citation type="submission" date="2019-07" db="EMBL/GenBank/DDBJ databases">
        <title>Complete Genome Sequence of Leptotrichia wadei Strain JMUB3936.</title>
        <authorList>
            <person name="Watanabe S."/>
            <person name="Cui L."/>
        </authorList>
    </citation>
    <scope>NUCLEOTIDE SEQUENCE [LARGE SCALE GENOMIC DNA]</scope>
    <source>
        <strain evidence="18 19">JMUB3936</strain>
    </source>
</reference>
<organism evidence="18 19">
    <name type="scientific">Leptotrichia wadei</name>
    <dbReference type="NCBI Taxonomy" id="157687"/>
    <lineage>
        <taxon>Bacteria</taxon>
        <taxon>Fusobacteriati</taxon>
        <taxon>Fusobacteriota</taxon>
        <taxon>Fusobacteriia</taxon>
        <taxon>Fusobacteriales</taxon>
        <taxon>Leptotrichiaceae</taxon>
        <taxon>Leptotrichia</taxon>
    </lineage>
</organism>
<gene>
    <name evidence="16" type="primary">murB</name>
    <name evidence="18" type="ORF">JMUB3936_2195</name>
</gene>
<dbReference type="HAMAP" id="MF_00037">
    <property type="entry name" value="MurB"/>
    <property type="match status" value="1"/>
</dbReference>
<keyword evidence="10 16" id="KW-0133">Cell shape</keyword>
<evidence type="ECO:0000256" key="12">
    <source>
        <dbReference type="ARBA" id="ARBA00023002"/>
    </source>
</evidence>
<evidence type="ECO:0000256" key="10">
    <source>
        <dbReference type="ARBA" id="ARBA00022960"/>
    </source>
</evidence>
<dbReference type="InterPro" id="IPR036318">
    <property type="entry name" value="FAD-bd_PCMH-like_sf"/>
</dbReference>
<keyword evidence="7 16" id="KW-0285">Flavoprotein</keyword>
<evidence type="ECO:0000256" key="15">
    <source>
        <dbReference type="ARBA" id="ARBA00048914"/>
    </source>
</evidence>
<evidence type="ECO:0000256" key="13">
    <source>
        <dbReference type="ARBA" id="ARBA00023306"/>
    </source>
</evidence>
<dbReference type="SUPFAM" id="SSF56176">
    <property type="entry name" value="FAD-binding/transporter-associated domain-like"/>
    <property type="match status" value="1"/>
</dbReference>
<evidence type="ECO:0000256" key="4">
    <source>
        <dbReference type="ARBA" id="ARBA00004752"/>
    </source>
</evidence>
<dbReference type="InterPro" id="IPR016166">
    <property type="entry name" value="FAD-bd_PCMH"/>
</dbReference>
<keyword evidence="8 16" id="KW-0274">FAD</keyword>
<comment type="pathway">
    <text evidence="4 16">Cell wall biogenesis; peptidoglycan biosynthesis.</text>
</comment>
<dbReference type="NCBIfam" id="TIGR00179">
    <property type="entry name" value="murB"/>
    <property type="match status" value="1"/>
</dbReference>
<comment type="subcellular location">
    <subcellularLocation>
        <location evidence="3 16">Cytoplasm</location>
    </subcellularLocation>
</comment>
<feature type="active site" evidence="16">
    <location>
        <position position="290"/>
    </location>
</feature>
<dbReference type="Pfam" id="PF02873">
    <property type="entry name" value="MurB_C"/>
    <property type="match status" value="1"/>
</dbReference>
<feature type="active site" evidence="16">
    <location>
        <position position="173"/>
    </location>
</feature>
<dbReference type="Pfam" id="PF01565">
    <property type="entry name" value="FAD_binding_4"/>
    <property type="match status" value="1"/>
</dbReference>
<dbReference type="GO" id="GO:0005829">
    <property type="term" value="C:cytosol"/>
    <property type="evidence" value="ECO:0007669"/>
    <property type="project" value="TreeGrafter"/>
</dbReference>
<dbReference type="UniPathway" id="UPA00219"/>
<evidence type="ECO:0000256" key="2">
    <source>
        <dbReference type="ARBA" id="ARBA00003921"/>
    </source>
</evidence>
<comment type="function">
    <text evidence="2 16">Cell wall formation.</text>
</comment>
<evidence type="ECO:0000256" key="8">
    <source>
        <dbReference type="ARBA" id="ARBA00022827"/>
    </source>
</evidence>
<dbReference type="AlphaFoldDB" id="A0A510KVZ2"/>
<dbReference type="GO" id="GO:0051301">
    <property type="term" value="P:cell division"/>
    <property type="evidence" value="ECO:0007669"/>
    <property type="project" value="UniProtKB-KW"/>
</dbReference>
<protein>
    <recommendedName>
        <fullName evidence="16">UDP-N-acetylenolpyruvoylglucosamine reductase</fullName>
        <ecNumber evidence="16">1.3.1.98</ecNumber>
    </recommendedName>
    <alternativeName>
        <fullName evidence="16">UDP-N-acetylmuramate dehydrogenase</fullName>
    </alternativeName>
</protein>
<evidence type="ECO:0000256" key="9">
    <source>
        <dbReference type="ARBA" id="ARBA00022857"/>
    </source>
</evidence>
<dbReference type="Gene3D" id="3.90.78.10">
    <property type="entry name" value="UDP-N-acetylenolpyruvoylglucosamine reductase, C-terminal domain"/>
    <property type="match status" value="1"/>
</dbReference>
<dbReference type="InterPro" id="IPR006094">
    <property type="entry name" value="Oxid_FAD_bind_N"/>
</dbReference>
<dbReference type="InterPro" id="IPR016169">
    <property type="entry name" value="FAD-bd_PCMH_sub2"/>
</dbReference>
<keyword evidence="13 16" id="KW-0131">Cell cycle</keyword>
<dbReference type="OrthoDB" id="9804753at2"/>
<keyword evidence="6 16" id="KW-0132">Cell division</keyword>
<proteinExistence type="inferred from homology"/>
<evidence type="ECO:0000256" key="3">
    <source>
        <dbReference type="ARBA" id="ARBA00004496"/>
    </source>
</evidence>
<name>A0A510KVZ2_9FUSO</name>
<dbReference type="GO" id="GO:0009252">
    <property type="term" value="P:peptidoglycan biosynthetic process"/>
    <property type="evidence" value="ECO:0007669"/>
    <property type="project" value="UniProtKB-UniRule"/>
</dbReference>
<dbReference type="InterPro" id="IPR036635">
    <property type="entry name" value="MurB_C_sf"/>
</dbReference>